<protein>
    <submittedName>
        <fullName evidence="1">Uncharacterized protein</fullName>
    </submittedName>
</protein>
<dbReference type="EMBL" id="CP020083">
    <property type="protein sequence ID" value="ASR50983.1"/>
    <property type="molecule type" value="Genomic_DNA"/>
</dbReference>
<evidence type="ECO:0000313" key="2">
    <source>
        <dbReference type="Proteomes" id="UP000258016"/>
    </source>
</evidence>
<dbReference type="RefSeq" id="WP_117351799.1">
    <property type="nucleotide sequence ID" value="NZ_CP020083.1"/>
</dbReference>
<dbReference type="SUPFAM" id="SSF51445">
    <property type="entry name" value="(Trans)glycosidases"/>
    <property type="match status" value="1"/>
</dbReference>
<name>A0ABM6M540_9SPHN</name>
<keyword evidence="2" id="KW-1185">Reference proteome</keyword>
<reference evidence="1 2" key="1">
    <citation type="submission" date="2017-03" db="EMBL/GenBank/DDBJ databases">
        <title>Complete genome sequence of Blastomonas fulva degrading microcsystin LR.</title>
        <authorList>
            <person name="Lee H.-g."/>
            <person name="Jin L."/>
            <person name="oh H.-M."/>
        </authorList>
    </citation>
    <scope>NUCLEOTIDE SEQUENCE [LARGE SCALE GENOMIC DNA]</scope>
    <source>
        <strain evidence="1 2">T2</strain>
    </source>
</reference>
<gene>
    <name evidence="1" type="ORF">B5J99_05440</name>
</gene>
<sequence length="464" mass="51759">MKSLAVPSPVQDWIGCAQRAPYFETEGGRSWTPVGYNEAITWPNLALLYRRRDPAVVERHFARLRDSGVTCLRLMLDYNQVRHRHFESRCGQFAPAMVQLWDDLIALGELYGIRYLLTPFDTFFMARRWRTHPYSRTNGGPCGTIGQMFTCPDTRMAIKNRLAFATRRWGHSGAIFGWDLWNEIDTNYAGGDIASCHAFISDISAALRAEEMAAHGRCHLQTVSVFGPALKARPQLAEIVFRHPALDFASVHLYEKGTIDDPRDTLSPARATARLMTEALQHCPADRPLLDTEHGPIHAFKDRHITLPDAFDTRYFRRMQWAHLASGGAGGGMRWPNRHPHVLTQGMYDSQKVLGDFLHLVDWPRFRREPLGARLTVHDFKGLATGCGDGTQAVVSLMPDQHACGTAITLDIAALQPGIYRVTRFNPISGECESSQHQTSSNGDLAVLVGSAAQDVVLAVARTG</sequence>
<dbReference type="Gene3D" id="3.20.20.80">
    <property type="entry name" value="Glycosidases"/>
    <property type="match status" value="1"/>
</dbReference>
<proteinExistence type="predicted"/>
<dbReference type="Proteomes" id="UP000258016">
    <property type="component" value="Chromosome"/>
</dbReference>
<accession>A0ABM6M540</accession>
<dbReference type="InterPro" id="IPR017853">
    <property type="entry name" value="GH"/>
</dbReference>
<evidence type="ECO:0000313" key="1">
    <source>
        <dbReference type="EMBL" id="ASR50983.1"/>
    </source>
</evidence>
<dbReference type="GeneID" id="303485020"/>
<organism evidence="1 2">
    <name type="scientific">Blastomonas fulva</name>
    <dbReference type="NCBI Taxonomy" id="1550728"/>
    <lineage>
        <taxon>Bacteria</taxon>
        <taxon>Pseudomonadati</taxon>
        <taxon>Pseudomonadota</taxon>
        <taxon>Alphaproteobacteria</taxon>
        <taxon>Sphingomonadales</taxon>
        <taxon>Sphingomonadaceae</taxon>
        <taxon>Blastomonas</taxon>
    </lineage>
</organism>